<feature type="domain" description="LysM" evidence="3">
    <location>
        <begin position="227"/>
        <end position="272"/>
    </location>
</feature>
<dbReference type="InterPro" id="IPR050570">
    <property type="entry name" value="Cell_wall_metabolism_enzyme"/>
</dbReference>
<dbReference type="Gene3D" id="2.20.230.10">
    <property type="entry name" value="Resuscitation-promoting factor rpfb"/>
    <property type="match status" value="1"/>
</dbReference>
<dbReference type="Proteomes" id="UP000095209">
    <property type="component" value="Unassembled WGS sequence"/>
</dbReference>
<dbReference type="STRING" id="1305675.BFG57_13600"/>
<dbReference type="Pfam" id="PF01476">
    <property type="entry name" value="LysM"/>
    <property type="match status" value="1"/>
</dbReference>
<dbReference type="AlphaFoldDB" id="A0A1E5LGA1"/>
<dbReference type="Pfam" id="PF07501">
    <property type="entry name" value="G5"/>
    <property type="match status" value="1"/>
</dbReference>
<dbReference type="GO" id="GO:0004222">
    <property type="term" value="F:metalloendopeptidase activity"/>
    <property type="evidence" value="ECO:0007669"/>
    <property type="project" value="TreeGrafter"/>
</dbReference>
<dbReference type="Gene3D" id="3.10.350.10">
    <property type="entry name" value="LysM domain"/>
    <property type="match status" value="1"/>
</dbReference>
<name>A0A1E5LGA1_9BACI</name>
<evidence type="ECO:0000259" key="2">
    <source>
        <dbReference type="PROSITE" id="PS51109"/>
    </source>
</evidence>
<dbReference type="SMART" id="SM01208">
    <property type="entry name" value="G5"/>
    <property type="match status" value="1"/>
</dbReference>
<proteinExistence type="predicted"/>
<dbReference type="Pfam" id="PF01551">
    <property type="entry name" value="Peptidase_M23"/>
    <property type="match status" value="1"/>
</dbReference>
<dbReference type="CDD" id="cd12797">
    <property type="entry name" value="M23_peptidase"/>
    <property type="match status" value="1"/>
</dbReference>
<evidence type="ECO:0000259" key="3">
    <source>
        <dbReference type="PROSITE" id="PS51782"/>
    </source>
</evidence>
<evidence type="ECO:0000256" key="1">
    <source>
        <dbReference type="ARBA" id="ARBA00022729"/>
    </source>
</evidence>
<organism evidence="4 5">
    <name type="scientific">Bacillus solimangrovi</name>
    <dbReference type="NCBI Taxonomy" id="1305675"/>
    <lineage>
        <taxon>Bacteria</taxon>
        <taxon>Bacillati</taxon>
        <taxon>Bacillota</taxon>
        <taxon>Bacilli</taxon>
        <taxon>Bacillales</taxon>
        <taxon>Bacillaceae</taxon>
        <taxon>Bacillus</taxon>
    </lineage>
</organism>
<dbReference type="InterPro" id="IPR011055">
    <property type="entry name" value="Dup_hybrid_motif"/>
</dbReference>
<dbReference type="PROSITE" id="PS51782">
    <property type="entry name" value="LYSM"/>
    <property type="match status" value="1"/>
</dbReference>
<dbReference type="EMBL" id="MJEH01000017">
    <property type="protein sequence ID" value="OEH93105.1"/>
    <property type="molecule type" value="Genomic_DNA"/>
</dbReference>
<reference evidence="4 5" key="1">
    <citation type="submission" date="2016-08" db="EMBL/GenBank/DDBJ databases">
        <title>Genome of Bacillus solimangrovi GH2-4.</title>
        <authorList>
            <person name="Lim S."/>
            <person name="Kim B.-C."/>
        </authorList>
    </citation>
    <scope>NUCLEOTIDE SEQUENCE [LARGE SCALE GENOMIC DNA]</scope>
    <source>
        <strain evidence="4 5">GH2-4</strain>
    </source>
</reference>
<evidence type="ECO:0000313" key="4">
    <source>
        <dbReference type="EMBL" id="OEH93105.1"/>
    </source>
</evidence>
<sequence length="486" mass="53665">MKGKLPKGSKLASHIHGPEQKRTLFRRATMIACCSLAITIGSVYADNKMSDFETVYHIYIDGEMIGTVNDKDVVEEIIEQKIAEAKKTYDSYELSADDALEFIPEKVFNPQYNNNKAIEQLSSKLSVAADATAIVVDGKAVAYVKTKKDAEKAIESLKLQYVPEDLLAEVDENKEKKDDPLKNGESIILDVRLSEKVSFESKKAKPDDILSVKEAVSLLNKGTLTPKKHEIEEGDVLGSIANQYDLKLDQLLSLNNDLAEDTVLQIGDTVNVQAYEPVTDVIMEKKARKEIKVDYEIEVIETDDMYKGDTKVKQEGQKGKKSIEYLLVKENGQVIDKEILEEDVTQEPVAKVVYKGTKVIPSRGTGSFIWPTYGGSITSVMGYRWGRIHKGLDIAGVSNRGIKAADNGTVEFAAYDGTYGNKVIINHNNGTKTLYAHMSEIKVSVGQTVPKGTVIGIMGSTGNSTGVHLHFEVIKNGKNIDPQTYY</sequence>
<comment type="caution">
    <text evidence="4">The sequence shown here is derived from an EMBL/GenBank/DDBJ whole genome shotgun (WGS) entry which is preliminary data.</text>
</comment>
<keyword evidence="5" id="KW-1185">Reference proteome</keyword>
<dbReference type="PROSITE" id="PS51109">
    <property type="entry name" value="G5"/>
    <property type="match status" value="1"/>
</dbReference>
<gene>
    <name evidence="4" type="ORF">BFG57_13600</name>
</gene>
<dbReference type="SUPFAM" id="SSF54106">
    <property type="entry name" value="LysM domain"/>
    <property type="match status" value="1"/>
</dbReference>
<dbReference type="SMART" id="SM00257">
    <property type="entry name" value="LysM"/>
    <property type="match status" value="1"/>
</dbReference>
<dbReference type="InterPro" id="IPR018392">
    <property type="entry name" value="LysM"/>
</dbReference>
<dbReference type="CDD" id="cd00118">
    <property type="entry name" value="LysM"/>
    <property type="match status" value="1"/>
</dbReference>
<dbReference type="PANTHER" id="PTHR21666">
    <property type="entry name" value="PEPTIDASE-RELATED"/>
    <property type="match status" value="1"/>
</dbReference>
<dbReference type="InterPro" id="IPR036779">
    <property type="entry name" value="LysM_dom_sf"/>
</dbReference>
<dbReference type="InterPro" id="IPR011098">
    <property type="entry name" value="G5_dom"/>
</dbReference>
<dbReference type="Gene3D" id="2.70.70.10">
    <property type="entry name" value="Glucose Permease (Domain IIA)"/>
    <property type="match status" value="1"/>
</dbReference>
<feature type="domain" description="G5" evidence="2">
    <location>
        <begin position="278"/>
        <end position="359"/>
    </location>
</feature>
<dbReference type="SUPFAM" id="SSF51261">
    <property type="entry name" value="Duplicated hybrid motif"/>
    <property type="match status" value="1"/>
</dbReference>
<protein>
    <submittedName>
        <fullName evidence="4">Peptidase M23</fullName>
    </submittedName>
</protein>
<accession>A0A1E5LGA1</accession>
<dbReference type="PANTHER" id="PTHR21666:SF270">
    <property type="entry name" value="MUREIN HYDROLASE ACTIVATOR ENVC"/>
    <property type="match status" value="1"/>
</dbReference>
<dbReference type="InterPro" id="IPR016047">
    <property type="entry name" value="M23ase_b-sheet_dom"/>
</dbReference>
<evidence type="ECO:0000313" key="5">
    <source>
        <dbReference type="Proteomes" id="UP000095209"/>
    </source>
</evidence>
<keyword evidence="1" id="KW-0732">Signal</keyword>